<name>A0A0D2JUB6_9BACT</name>
<keyword evidence="5 6" id="KW-0472">Membrane</keyword>
<dbReference type="Gene3D" id="1.20.1250.20">
    <property type="entry name" value="MFS general substrate transporter like domains"/>
    <property type="match status" value="2"/>
</dbReference>
<dbReference type="SUPFAM" id="SSF103473">
    <property type="entry name" value="MFS general substrate transporter"/>
    <property type="match status" value="1"/>
</dbReference>
<dbReference type="STRING" id="1429043.X474_16020"/>
<dbReference type="GO" id="GO:0016020">
    <property type="term" value="C:membrane"/>
    <property type="evidence" value="ECO:0007669"/>
    <property type="project" value="UniProtKB-SubCell"/>
</dbReference>
<dbReference type="EMBL" id="AZAC01000019">
    <property type="protein sequence ID" value="KIX13070.1"/>
    <property type="molecule type" value="Genomic_DNA"/>
</dbReference>
<feature type="transmembrane region" description="Helical" evidence="6">
    <location>
        <begin position="283"/>
        <end position="304"/>
    </location>
</feature>
<organism evidence="7 8">
    <name type="scientific">Dethiosulfatarculus sandiegensis</name>
    <dbReference type="NCBI Taxonomy" id="1429043"/>
    <lineage>
        <taxon>Bacteria</taxon>
        <taxon>Pseudomonadati</taxon>
        <taxon>Thermodesulfobacteriota</taxon>
        <taxon>Desulfarculia</taxon>
        <taxon>Desulfarculales</taxon>
        <taxon>Desulfarculaceae</taxon>
        <taxon>Dethiosulfatarculus</taxon>
    </lineage>
</organism>
<feature type="transmembrane region" description="Helical" evidence="6">
    <location>
        <begin position="100"/>
        <end position="119"/>
    </location>
</feature>
<dbReference type="CDD" id="cd17485">
    <property type="entry name" value="MFS_MFSD3"/>
    <property type="match status" value="1"/>
</dbReference>
<evidence type="ECO:0000313" key="7">
    <source>
        <dbReference type="EMBL" id="KIX13070.1"/>
    </source>
</evidence>
<dbReference type="InterPro" id="IPR036259">
    <property type="entry name" value="MFS_trans_sf"/>
</dbReference>
<feature type="transmembrane region" description="Helical" evidence="6">
    <location>
        <begin position="62"/>
        <end position="79"/>
    </location>
</feature>
<evidence type="ECO:0000313" key="8">
    <source>
        <dbReference type="Proteomes" id="UP000032233"/>
    </source>
</evidence>
<evidence type="ECO:0000256" key="3">
    <source>
        <dbReference type="ARBA" id="ARBA00022692"/>
    </source>
</evidence>
<dbReference type="InParanoid" id="A0A0D2JUB6"/>
<dbReference type="PANTHER" id="PTHR12778">
    <property type="entry name" value="SOLUTE CARRIER FAMILY 33 ACETYL-COA TRANSPORTER -RELATED"/>
    <property type="match status" value="1"/>
</dbReference>
<protein>
    <recommendedName>
        <fullName evidence="9">MFS transporter</fullName>
    </recommendedName>
</protein>
<feature type="transmembrane region" description="Helical" evidence="6">
    <location>
        <begin position="349"/>
        <end position="368"/>
    </location>
</feature>
<dbReference type="PANTHER" id="PTHR12778:SF10">
    <property type="entry name" value="MAJOR FACILITATOR SUPERFAMILY DOMAIN-CONTAINING PROTEIN 3"/>
    <property type="match status" value="1"/>
</dbReference>
<reference evidence="7 8" key="1">
    <citation type="submission" date="2013-11" db="EMBL/GenBank/DDBJ databases">
        <title>Metagenomic analysis of a methanogenic consortium involved in long chain n-alkane degradation.</title>
        <authorList>
            <person name="Davidova I.A."/>
            <person name="Callaghan A.V."/>
            <person name="Wawrik B."/>
            <person name="Pruitt S."/>
            <person name="Marks C."/>
            <person name="Duncan K.E."/>
            <person name="Suflita J.M."/>
        </authorList>
    </citation>
    <scope>NUCLEOTIDE SEQUENCE [LARGE SCALE GENOMIC DNA]</scope>
    <source>
        <strain evidence="7 8">SPR</strain>
    </source>
</reference>
<evidence type="ECO:0000256" key="6">
    <source>
        <dbReference type="SAM" id="Phobius"/>
    </source>
</evidence>
<feature type="transmembrane region" description="Helical" evidence="6">
    <location>
        <begin position="375"/>
        <end position="396"/>
    </location>
</feature>
<proteinExistence type="predicted"/>
<evidence type="ECO:0008006" key="9">
    <source>
        <dbReference type="Google" id="ProtNLM"/>
    </source>
</evidence>
<evidence type="ECO:0000256" key="5">
    <source>
        <dbReference type="ARBA" id="ARBA00023136"/>
    </source>
</evidence>
<evidence type="ECO:0000256" key="1">
    <source>
        <dbReference type="ARBA" id="ARBA00004141"/>
    </source>
</evidence>
<feature type="transmembrane region" description="Helical" evidence="6">
    <location>
        <begin position="245"/>
        <end position="263"/>
    </location>
</feature>
<dbReference type="AlphaFoldDB" id="A0A0D2JUB6"/>
<feature type="transmembrane region" description="Helical" evidence="6">
    <location>
        <begin position="32"/>
        <end position="56"/>
    </location>
</feature>
<sequence length="440" mass="48496">MHFNRNITGLVMKAFPLTSIHDKLVSSTSHKLSLLLVMYLSQRIFLCFSWTLFPIVLRRNGASLSLIGFSALVYCPWALKFIYASLIDRTKGRRLGRRKSWIIPLLGISALTMLFLAFLSPEGNLGLILAVVTLLNFAFSTIDIAVDGYATDILEPKERPWGNTIQTIGYVVGYMLGSGVFLIVYQHAGWQATVLIMTLIQLILMVPIFLHQELPAIYPAKTGIQNQLKADVKPKVWPLLKQKNTLWFFLFAGLLIVMDQGGLQLRLPMLVDIGLDPAGFGRLNIWFGSPLCIVGATLGGALLSKLNERPVCVLYCLGAAGLSLFSAYISQGVSESTRLIAVMIGTEKLMAGIIITFISSIIMNISVGPQSATNYAVLTSMVQLVQLAVMPAAGVICDMIGYFHLYIFLALFGVTTLFIGDYILRKRLMNINVFNSDIAD</sequence>
<feature type="transmembrane region" description="Helical" evidence="6">
    <location>
        <begin position="402"/>
        <end position="424"/>
    </location>
</feature>
<accession>A0A0D2JUB6</accession>
<comment type="subcellular location">
    <subcellularLocation>
        <location evidence="1">Membrane</location>
        <topology evidence="1">Multi-pass membrane protein</topology>
    </subcellularLocation>
</comment>
<dbReference type="InterPro" id="IPR011701">
    <property type="entry name" value="MFS"/>
</dbReference>
<gene>
    <name evidence="7" type="ORF">X474_16020</name>
</gene>
<dbReference type="Pfam" id="PF07690">
    <property type="entry name" value="MFS_1"/>
    <property type="match status" value="1"/>
</dbReference>
<feature type="transmembrane region" description="Helical" evidence="6">
    <location>
        <begin position="311"/>
        <end position="329"/>
    </location>
</feature>
<dbReference type="GO" id="GO:0022857">
    <property type="term" value="F:transmembrane transporter activity"/>
    <property type="evidence" value="ECO:0007669"/>
    <property type="project" value="InterPro"/>
</dbReference>
<feature type="transmembrane region" description="Helical" evidence="6">
    <location>
        <begin position="190"/>
        <end position="210"/>
    </location>
</feature>
<evidence type="ECO:0000256" key="2">
    <source>
        <dbReference type="ARBA" id="ARBA00022448"/>
    </source>
</evidence>
<feature type="transmembrane region" description="Helical" evidence="6">
    <location>
        <begin position="167"/>
        <end position="184"/>
    </location>
</feature>
<keyword evidence="3 6" id="KW-0812">Transmembrane</keyword>
<feature type="transmembrane region" description="Helical" evidence="6">
    <location>
        <begin position="125"/>
        <end position="146"/>
    </location>
</feature>
<keyword evidence="2" id="KW-0813">Transport</keyword>
<dbReference type="PATRIC" id="fig|1429043.3.peg.3389"/>
<comment type="caution">
    <text evidence="7">The sequence shown here is derived from an EMBL/GenBank/DDBJ whole genome shotgun (WGS) entry which is preliminary data.</text>
</comment>
<evidence type="ECO:0000256" key="4">
    <source>
        <dbReference type="ARBA" id="ARBA00022989"/>
    </source>
</evidence>
<dbReference type="InterPro" id="IPR004752">
    <property type="entry name" value="AmpG_permease/AT-1"/>
</dbReference>
<keyword evidence="4 6" id="KW-1133">Transmembrane helix</keyword>
<keyword evidence="8" id="KW-1185">Reference proteome</keyword>
<dbReference type="Proteomes" id="UP000032233">
    <property type="component" value="Unassembled WGS sequence"/>
</dbReference>